<dbReference type="InterPro" id="IPR007967">
    <property type="entry name" value="GSKIP_dom"/>
</dbReference>
<keyword evidence="3" id="KW-1185">Reference proteome</keyword>
<dbReference type="Gene3D" id="3.30.2280.10">
    <property type="entry name" value="Hypothetical protein (hspc210)"/>
    <property type="match status" value="1"/>
</dbReference>
<protein>
    <recommendedName>
        <fullName evidence="1">GSKIP domain-containing protein</fullName>
    </recommendedName>
</protein>
<dbReference type="Pfam" id="PF05303">
    <property type="entry name" value="GSKIP_dom"/>
    <property type="match status" value="1"/>
</dbReference>
<gene>
    <name evidence="2" type="ORF">L201_003426</name>
</gene>
<dbReference type="InterPro" id="IPR023231">
    <property type="entry name" value="GSKIP_dom_sf"/>
</dbReference>
<evidence type="ECO:0000259" key="1">
    <source>
        <dbReference type="Pfam" id="PF05303"/>
    </source>
</evidence>
<evidence type="ECO:0000313" key="3">
    <source>
        <dbReference type="Proteomes" id="UP001355207"/>
    </source>
</evidence>
<dbReference type="GeneID" id="91094096"/>
<dbReference type="Proteomes" id="UP001355207">
    <property type="component" value="Chromosome 4"/>
</dbReference>
<dbReference type="EMBL" id="CP144101">
    <property type="protein sequence ID" value="WWC88515.1"/>
    <property type="molecule type" value="Genomic_DNA"/>
</dbReference>
<dbReference type="AlphaFoldDB" id="A0AAX4JVE3"/>
<dbReference type="SUPFAM" id="SSF103107">
    <property type="entry name" value="Hypothetical protein c14orf129, hspc210"/>
    <property type="match status" value="1"/>
</dbReference>
<evidence type="ECO:0000313" key="2">
    <source>
        <dbReference type="EMBL" id="WWC88515.1"/>
    </source>
</evidence>
<proteinExistence type="predicted"/>
<organism evidence="2 3">
    <name type="scientific">Kwoniella dendrophila CBS 6074</name>
    <dbReference type="NCBI Taxonomy" id="1295534"/>
    <lineage>
        <taxon>Eukaryota</taxon>
        <taxon>Fungi</taxon>
        <taxon>Dikarya</taxon>
        <taxon>Basidiomycota</taxon>
        <taxon>Agaricomycotina</taxon>
        <taxon>Tremellomycetes</taxon>
        <taxon>Tremellales</taxon>
        <taxon>Cryptococcaceae</taxon>
        <taxon>Kwoniella</taxon>
    </lineage>
</organism>
<accession>A0AAX4JVE3</accession>
<sequence length="147" mass="16212">MSHSSDNILLDPLPEIRAALKSNEFGISSSSIDEASSFPITNEDLDLVQKESRSTGTTSQKVVGKAQIVLLDSEGIIGIRLDRSGWTVEFIEKGSSSITSKIHKTYESLETLLIDISPSYGKAMNDEIWKRFGLKKSEEQDGEGYQI</sequence>
<feature type="domain" description="GSKIP" evidence="1">
    <location>
        <begin position="78"/>
        <end position="131"/>
    </location>
</feature>
<reference evidence="2 3" key="1">
    <citation type="submission" date="2024-01" db="EMBL/GenBank/DDBJ databases">
        <title>Comparative genomics of Cryptococcus and Kwoniella reveals pathogenesis evolution and contrasting modes of karyotype evolution via chromosome fusion or intercentromeric recombination.</title>
        <authorList>
            <person name="Coelho M.A."/>
            <person name="David-Palma M."/>
            <person name="Shea T."/>
            <person name="Bowers K."/>
            <person name="McGinley-Smith S."/>
            <person name="Mohammad A.W."/>
            <person name="Gnirke A."/>
            <person name="Yurkov A.M."/>
            <person name="Nowrousian M."/>
            <person name="Sun S."/>
            <person name="Cuomo C.A."/>
            <person name="Heitman J."/>
        </authorList>
    </citation>
    <scope>NUCLEOTIDE SEQUENCE [LARGE SCALE GENOMIC DNA]</scope>
    <source>
        <strain evidence="2 3">CBS 6074</strain>
    </source>
</reference>
<dbReference type="RefSeq" id="XP_066075278.1">
    <property type="nucleotide sequence ID" value="XM_066219181.1"/>
</dbReference>
<name>A0AAX4JVE3_9TREE</name>